<keyword evidence="2" id="KW-1133">Transmembrane helix</keyword>
<dbReference type="RefSeq" id="WP_221030178.1">
    <property type="nucleotide sequence ID" value="NZ_CP139781.1"/>
</dbReference>
<sequence>MNKVYIFVPLLLLAGFSFYYVGVKNAYDEAEAAKEAAVKQARIDEMKQEAEDRKAAIEAALALNAERKAEREAKEAEELAKKEARLAAEEARNDAQSARSKFSSQVKTLEQDIAAVEAEIEEIKTEKEALVAEEAHLRTYVAAAEKNKASLQDVIRKINEADTARAAAAAAAAAAARR</sequence>
<feature type="coiled-coil region" evidence="1">
    <location>
        <begin position="29"/>
        <end position="161"/>
    </location>
</feature>
<evidence type="ECO:0000256" key="1">
    <source>
        <dbReference type="SAM" id="Coils"/>
    </source>
</evidence>
<proteinExistence type="predicted"/>
<reference evidence="3 4" key="1">
    <citation type="submission" date="2021-08" db="EMBL/GenBank/DDBJ databases">
        <authorList>
            <person name="Zhang D."/>
            <person name="Zhang A."/>
            <person name="Wang L."/>
        </authorList>
    </citation>
    <scope>NUCLEOTIDE SEQUENCE [LARGE SCALE GENOMIC DNA]</scope>
    <source>
        <strain evidence="3 4">WL0086</strain>
    </source>
</reference>
<name>A0ABZ1C7U9_9BACT</name>
<protein>
    <submittedName>
        <fullName evidence="3">Uncharacterized protein</fullName>
    </submittedName>
</protein>
<keyword evidence="2" id="KW-0812">Transmembrane</keyword>
<accession>A0ABZ1C7U9</accession>
<keyword evidence="1" id="KW-0175">Coiled coil</keyword>
<evidence type="ECO:0000256" key="2">
    <source>
        <dbReference type="SAM" id="Phobius"/>
    </source>
</evidence>
<dbReference type="Proteomes" id="UP000738431">
    <property type="component" value="Chromosome"/>
</dbReference>
<organism evidence="3 4">
    <name type="scientific">Actomonas aquatica</name>
    <dbReference type="NCBI Taxonomy" id="2866162"/>
    <lineage>
        <taxon>Bacteria</taxon>
        <taxon>Pseudomonadati</taxon>
        <taxon>Verrucomicrobiota</taxon>
        <taxon>Opitutia</taxon>
        <taxon>Opitutales</taxon>
        <taxon>Opitutaceae</taxon>
        <taxon>Actomonas</taxon>
    </lineage>
</organism>
<dbReference type="EMBL" id="CP139781">
    <property type="protein sequence ID" value="WRQ87664.1"/>
    <property type="molecule type" value="Genomic_DNA"/>
</dbReference>
<evidence type="ECO:0000313" key="4">
    <source>
        <dbReference type="Proteomes" id="UP000738431"/>
    </source>
</evidence>
<keyword evidence="4" id="KW-1185">Reference proteome</keyword>
<evidence type="ECO:0000313" key="3">
    <source>
        <dbReference type="EMBL" id="WRQ87664.1"/>
    </source>
</evidence>
<feature type="transmembrane region" description="Helical" evidence="2">
    <location>
        <begin position="6"/>
        <end position="23"/>
    </location>
</feature>
<keyword evidence="2" id="KW-0472">Membrane</keyword>
<reference evidence="3 4" key="2">
    <citation type="submission" date="2023-12" db="EMBL/GenBank/DDBJ databases">
        <title>Description of an unclassified Opitutus bacterium of Verrucomicrobiota.</title>
        <authorList>
            <person name="Zhang D.-F."/>
        </authorList>
    </citation>
    <scope>NUCLEOTIDE SEQUENCE [LARGE SCALE GENOMIC DNA]</scope>
    <source>
        <strain evidence="3 4">WL0086</strain>
    </source>
</reference>
<gene>
    <name evidence="3" type="ORF">K1X11_022855</name>
</gene>